<keyword evidence="4 7" id="KW-0812">Transmembrane</keyword>
<keyword evidence="6 7" id="KW-0472">Membrane</keyword>
<evidence type="ECO:0000313" key="8">
    <source>
        <dbReference type="EMBL" id="GAE28405.1"/>
    </source>
</evidence>
<dbReference type="Proteomes" id="UP000018890">
    <property type="component" value="Unassembled WGS sequence"/>
</dbReference>
<evidence type="ECO:0000256" key="5">
    <source>
        <dbReference type="ARBA" id="ARBA00022989"/>
    </source>
</evidence>
<keyword evidence="9" id="KW-1185">Reference proteome</keyword>
<dbReference type="GO" id="GO:0005886">
    <property type="term" value="C:plasma membrane"/>
    <property type="evidence" value="ECO:0007669"/>
    <property type="project" value="UniProtKB-SubCell"/>
</dbReference>
<dbReference type="Pfam" id="PF00953">
    <property type="entry name" value="Glycos_transf_4"/>
    <property type="match status" value="1"/>
</dbReference>
<evidence type="ECO:0000256" key="1">
    <source>
        <dbReference type="ARBA" id="ARBA00004651"/>
    </source>
</evidence>
<evidence type="ECO:0000256" key="3">
    <source>
        <dbReference type="ARBA" id="ARBA00022679"/>
    </source>
</evidence>
<dbReference type="AlphaFoldDB" id="W4Q8V2"/>
<feature type="transmembrane region" description="Helical" evidence="7">
    <location>
        <begin position="44"/>
        <end position="64"/>
    </location>
</feature>
<dbReference type="GO" id="GO:0071555">
    <property type="term" value="P:cell wall organization"/>
    <property type="evidence" value="ECO:0007669"/>
    <property type="project" value="TreeGrafter"/>
</dbReference>
<dbReference type="STRING" id="1236970.JCM9140_4629"/>
<comment type="caution">
    <text evidence="8">The sequence shown here is derived from an EMBL/GenBank/DDBJ whole genome shotgun (WGS) entry which is preliminary data.</text>
</comment>
<feature type="transmembrane region" description="Helical" evidence="7">
    <location>
        <begin position="70"/>
        <end position="87"/>
    </location>
</feature>
<dbReference type="InterPro" id="IPR000715">
    <property type="entry name" value="Glycosyl_transferase_4"/>
</dbReference>
<dbReference type="EMBL" id="BAUT01000103">
    <property type="protein sequence ID" value="GAE28405.1"/>
    <property type="molecule type" value="Genomic_DNA"/>
</dbReference>
<evidence type="ECO:0000256" key="6">
    <source>
        <dbReference type="ARBA" id="ARBA00023136"/>
    </source>
</evidence>
<comment type="subcellular location">
    <subcellularLocation>
        <location evidence="1">Cell membrane</location>
        <topology evidence="1">Multi-pass membrane protein</topology>
    </subcellularLocation>
</comment>
<gene>
    <name evidence="8" type="ORF">JCM9140_4629</name>
</gene>
<accession>W4Q8V2</accession>
<dbReference type="GO" id="GO:0044038">
    <property type="term" value="P:cell wall macromolecule biosynthetic process"/>
    <property type="evidence" value="ECO:0007669"/>
    <property type="project" value="TreeGrafter"/>
</dbReference>
<keyword evidence="5 7" id="KW-1133">Transmembrane helix</keyword>
<protein>
    <submittedName>
        <fullName evidence="8">Undecaprenyl-phosphate N-acetylglucosaminyl 1-phosphate transferase</fullName>
    </submittedName>
</protein>
<organism evidence="8 9">
    <name type="scientific">Halalkalibacter wakoensis JCM 9140</name>
    <dbReference type="NCBI Taxonomy" id="1236970"/>
    <lineage>
        <taxon>Bacteria</taxon>
        <taxon>Bacillati</taxon>
        <taxon>Bacillota</taxon>
        <taxon>Bacilli</taxon>
        <taxon>Bacillales</taxon>
        <taxon>Bacillaceae</taxon>
        <taxon>Halalkalibacter</taxon>
    </lineage>
</organism>
<dbReference type="PANTHER" id="PTHR22926">
    <property type="entry name" value="PHOSPHO-N-ACETYLMURAMOYL-PENTAPEPTIDE-TRANSFERASE"/>
    <property type="match status" value="1"/>
</dbReference>
<dbReference type="PANTHER" id="PTHR22926:SF3">
    <property type="entry name" value="UNDECAPRENYL-PHOSPHATE ALPHA-N-ACETYLGLUCOSAMINYL 1-PHOSPHATE TRANSFERASE"/>
    <property type="match status" value="1"/>
</dbReference>
<feature type="transmembrane region" description="Helical" evidence="7">
    <location>
        <begin position="6"/>
        <end position="23"/>
    </location>
</feature>
<dbReference type="GO" id="GO:0016780">
    <property type="term" value="F:phosphotransferase activity, for other substituted phosphate groups"/>
    <property type="evidence" value="ECO:0007669"/>
    <property type="project" value="InterPro"/>
</dbReference>
<evidence type="ECO:0000256" key="4">
    <source>
        <dbReference type="ARBA" id="ARBA00022692"/>
    </source>
</evidence>
<dbReference type="GO" id="GO:0009103">
    <property type="term" value="P:lipopolysaccharide biosynthetic process"/>
    <property type="evidence" value="ECO:0007669"/>
    <property type="project" value="TreeGrafter"/>
</dbReference>
<name>W4Q8V2_9BACI</name>
<evidence type="ECO:0000256" key="2">
    <source>
        <dbReference type="ARBA" id="ARBA00022475"/>
    </source>
</evidence>
<reference evidence="8" key="1">
    <citation type="journal article" date="2014" name="Genome Announc.">
        <title>Draft Genome Sequences of Three Alkaliphilic Bacillus Strains, Bacillus wakoensis JCM 9140T, Bacillus akibai JCM 9157T, and Bacillus hemicellulosilyticus JCM 9152T.</title>
        <authorList>
            <person name="Yuki M."/>
            <person name="Oshima K."/>
            <person name="Suda W."/>
            <person name="Oshida Y."/>
            <person name="Kitamura K."/>
            <person name="Iida T."/>
            <person name="Hattori M."/>
            <person name="Ohkuma M."/>
        </authorList>
    </citation>
    <scope>NUCLEOTIDE SEQUENCE [LARGE SCALE GENOMIC DNA]</scope>
    <source>
        <strain evidence="8">JCM 9140</strain>
    </source>
</reference>
<sequence>MIGLALTLIICFLVVVSITPLVKRFAIKIGATDKPNHRKVHQNVMARLGGLAIYIGFLVGFVLLQPESPYMWPILIGSFIIILTGFLDDMLELSAKWKMLGQIAAAAVVVMGGFM</sequence>
<keyword evidence="3 8" id="KW-0808">Transferase</keyword>
<evidence type="ECO:0000256" key="7">
    <source>
        <dbReference type="SAM" id="Phobius"/>
    </source>
</evidence>
<keyword evidence="2" id="KW-1003">Cell membrane</keyword>
<evidence type="ECO:0000313" key="9">
    <source>
        <dbReference type="Proteomes" id="UP000018890"/>
    </source>
</evidence>
<proteinExistence type="predicted"/>